<accession>A0A921U044</accession>
<dbReference type="AlphaFoldDB" id="A0A921U044"/>
<reference evidence="1" key="2">
    <citation type="submission" date="2020-10" db="EMBL/GenBank/DDBJ databases">
        <authorList>
            <person name="Cooper E.A."/>
            <person name="Brenton Z.W."/>
            <person name="Flinn B.S."/>
            <person name="Jenkins J."/>
            <person name="Shu S."/>
            <person name="Flowers D."/>
            <person name="Luo F."/>
            <person name="Wang Y."/>
            <person name="Xia P."/>
            <person name="Barry K."/>
            <person name="Daum C."/>
            <person name="Lipzen A."/>
            <person name="Yoshinaga Y."/>
            <person name="Schmutz J."/>
            <person name="Saski C."/>
            <person name="Vermerris W."/>
            <person name="Kresovich S."/>
        </authorList>
    </citation>
    <scope>NUCLEOTIDE SEQUENCE</scope>
</reference>
<organism evidence="1 2">
    <name type="scientific">Sorghum bicolor</name>
    <name type="common">Sorghum</name>
    <name type="synonym">Sorghum vulgare</name>
    <dbReference type="NCBI Taxonomy" id="4558"/>
    <lineage>
        <taxon>Eukaryota</taxon>
        <taxon>Viridiplantae</taxon>
        <taxon>Streptophyta</taxon>
        <taxon>Embryophyta</taxon>
        <taxon>Tracheophyta</taxon>
        <taxon>Spermatophyta</taxon>
        <taxon>Magnoliopsida</taxon>
        <taxon>Liliopsida</taxon>
        <taxon>Poales</taxon>
        <taxon>Poaceae</taxon>
        <taxon>PACMAD clade</taxon>
        <taxon>Panicoideae</taxon>
        <taxon>Andropogonodae</taxon>
        <taxon>Andropogoneae</taxon>
        <taxon>Sorghinae</taxon>
        <taxon>Sorghum</taxon>
    </lineage>
</organism>
<sequence>MPCQAARSPGSNLHPRLTKSNAWECMESHAKLPGFEANRPRLC</sequence>
<evidence type="ECO:0000313" key="2">
    <source>
        <dbReference type="Proteomes" id="UP000807115"/>
    </source>
</evidence>
<comment type="caution">
    <text evidence="1">The sequence shown here is derived from an EMBL/GenBank/DDBJ whole genome shotgun (WGS) entry which is preliminary data.</text>
</comment>
<protein>
    <submittedName>
        <fullName evidence="1">Uncharacterized protein</fullName>
    </submittedName>
</protein>
<dbReference type="Proteomes" id="UP000807115">
    <property type="component" value="Chromosome 10"/>
</dbReference>
<reference evidence="1" key="1">
    <citation type="journal article" date="2019" name="BMC Genomics">
        <title>A new reference genome for Sorghum bicolor reveals high levels of sequence similarity between sweet and grain genotypes: implications for the genetics of sugar metabolism.</title>
        <authorList>
            <person name="Cooper E.A."/>
            <person name="Brenton Z.W."/>
            <person name="Flinn B.S."/>
            <person name="Jenkins J."/>
            <person name="Shu S."/>
            <person name="Flowers D."/>
            <person name="Luo F."/>
            <person name="Wang Y."/>
            <person name="Xia P."/>
            <person name="Barry K."/>
            <person name="Daum C."/>
            <person name="Lipzen A."/>
            <person name="Yoshinaga Y."/>
            <person name="Schmutz J."/>
            <person name="Saski C."/>
            <person name="Vermerris W."/>
            <person name="Kresovich S."/>
        </authorList>
    </citation>
    <scope>NUCLEOTIDE SEQUENCE</scope>
</reference>
<gene>
    <name evidence="1" type="ORF">BDA96_10G064000</name>
</gene>
<evidence type="ECO:0000313" key="1">
    <source>
        <dbReference type="EMBL" id="KAG0513011.1"/>
    </source>
</evidence>
<dbReference type="EMBL" id="CM027689">
    <property type="protein sequence ID" value="KAG0513011.1"/>
    <property type="molecule type" value="Genomic_DNA"/>
</dbReference>
<proteinExistence type="predicted"/>
<name>A0A921U044_SORBI</name>